<proteinExistence type="predicted"/>
<reference evidence="1" key="2">
    <citation type="submission" date="2021-10" db="EMBL/GenBank/DDBJ databases">
        <title>Phylogenomics reveals ancestral predisposition of the termite-cultivated fungus Termitomyces towards a domesticated lifestyle.</title>
        <authorList>
            <person name="Auxier B."/>
            <person name="Grum-Grzhimaylo A."/>
            <person name="Cardenas M.E."/>
            <person name="Lodge J.D."/>
            <person name="Laessoe T."/>
            <person name="Pedersen O."/>
            <person name="Smith M.E."/>
            <person name="Kuyper T.W."/>
            <person name="Franco-Molano E.A."/>
            <person name="Baroni T.J."/>
            <person name="Aanen D.K."/>
        </authorList>
    </citation>
    <scope>NUCLEOTIDE SEQUENCE</scope>
    <source>
        <strain evidence="1">D49</strain>
    </source>
</reference>
<sequence>MSPSTLPIEILEKIIDLLSDDRASLLNCALVSHLLTTRSQQWLFHQVRLDFPGQWDVPAISARIAQFIDILTPRLARYIKNLCIVDYVEDYIDELDSDDEEQTPPRERFHDTYLALLLPKIDKLESFSLSCNGDTAINRLSLPLLSLLITMLASAEVAEFNLFEIESFPIALLAQYCPRIRRINFSFNHTYHNTVPHSGELSLAHLPVPTEVGFLERVVLWEISTRFTDMLREATKLPGACLSFARVEEIEVRARDKSTLLLAMDLFADSADSASLKRLVCDFRQDDCFTNIFFGTSIYNLDFFRLPPSLHKLHVEIPYENGPHFLGWLSSALQDGARGDGPRPLEELVLVIRKESFPDVLDATGLWDALDTQCAAFDQALSMPAYAASLRRVEIFVEVGPRCFYAPYEEQRERPAMEDAIPVSYLSRAVEGLHERLPRLRERGIVSVRWLVTEKRQSGLEVAVRALREGVEGPVHADENGWFKVGREYTEAAVVLVHMEFS</sequence>
<comment type="caution">
    <text evidence="1">The sequence shown here is derived from an EMBL/GenBank/DDBJ whole genome shotgun (WGS) entry which is preliminary data.</text>
</comment>
<evidence type="ECO:0000313" key="2">
    <source>
        <dbReference type="Proteomes" id="UP000717328"/>
    </source>
</evidence>
<name>A0A9P7K3X7_9AGAR</name>
<accession>A0A9P7K3X7</accession>
<evidence type="ECO:0008006" key="3">
    <source>
        <dbReference type="Google" id="ProtNLM"/>
    </source>
</evidence>
<organism evidence="1 2">
    <name type="scientific">Sphagnurus paluster</name>
    <dbReference type="NCBI Taxonomy" id="117069"/>
    <lineage>
        <taxon>Eukaryota</taxon>
        <taxon>Fungi</taxon>
        <taxon>Dikarya</taxon>
        <taxon>Basidiomycota</taxon>
        <taxon>Agaricomycotina</taxon>
        <taxon>Agaricomycetes</taxon>
        <taxon>Agaricomycetidae</taxon>
        <taxon>Agaricales</taxon>
        <taxon>Tricholomatineae</taxon>
        <taxon>Lyophyllaceae</taxon>
        <taxon>Sphagnurus</taxon>
    </lineage>
</organism>
<keyword evidence="2" id="KW-1185">Reference proteome</keyword>
<gene>
    <name evidence="1" type="ORF">H0H81_011461</name>
</gene>
<dbReference type="OrthoDB" id="2977329at2759"/>
<evidence type="ECO:0000313" key="1">
    <source>
        <dbReference type="EMBL" id="KAG5635385.1"/>
    </source>
</evidence>
<dbReference type="Proteomes" id="UP000717328">
    <property type="component" value="Unassembled WGS sequence"/>
</dbReference>
<dbReference type="EMBL" id="JABCKI010006105">
    <property type="protein sequence ID" value="KAG5635385.1"/>
    <property type="molecule type" value="Genomic_DNA"/>
</dbReference>
<dbReference type="AlphaFoldDB" id="A0A9P7K3X7"/>
<protein>
    <recommendedName>
        <fullName evidence="3">F-box domain-containing protein</fullName>
    </recommendedName>
</protein>
<reference evidence="1" key="1">
    <citation type="submission" date="2021-02" db="EMBL/GenBank/DDBJ databases">
        <authorList>
            <person name="Nieuwenhuis M."/>
            <person name="Van De Peppel L.J.J."/>
        </authorList>
    </citation>
    <scope>NUCLEOTIDE SEQUENCE</scope>
    <source>
        <strain evidence="1">D49</strain>
    </source>
</reference>